<reference evidence="1 2" key="2">
    <citation type="journal article" date="2010" name="Stand. Genomic Sci.">
        <title>Complete genome sequence of Chitinophaga pinensis type strain (UQM 2034).</title>
        <authorList>
            <person name="Glavina Del Rio T."/>
            <person name="Abt B."/>
            <person name="Spring S."/>
            <person name="Lapidus A."/>
            <person name="Nolan M."/>
            <person name="Tice H."/>
            <person name="Copeland A."/>
            <person name="Cheng J.F."/>
            <person name="Chen F."/>
            <person name="Bruce D."/>
            <person name="Goodwin L."/>
            <person name="Pitluck S."/>
            <person name="Ivanova N."/>
            <person name="Mavromatis K."/>
            <person name="Mikhailova N."/>
            <person name="Pati A."/>
            <person name="Chen A."/>
            <person name="Palaniappan K."/>
            <person name="Land M."/>
            <person name="Hauser L."/>
            <person name="Chang Y.J."/>
            <person name="Jeffries C.D."/>
            <person name="Chain P."/>
            <person name="Saunders E."/>
            <person name="Detter J.C."/>
            <person name="Brettin T."/>
            <person name="Rohde M."/>
            <person name="Goker M."/>
            <person name="Bristow J."/>
            <person name="Eisen J.A."/>
            <person name="Markowitz V."/>
            <person name="Hugenholtz P."/>
            <person name="Kyrpides N.C."/>
            <person name="Klenk H.P."/>
            <person name="Lucas S."/>
        </authorList>
    </citation>
    <scope>NUCLEOTIDE SEQUENCE [LARGE SCALE GENOMIC DNA]</scope>
    <source>
        <strain evidence="2">ATCC 43595 / DSM 2588 / LMG 13176 / NBRC 15968 / NCIMB 11800 / UQM 2034</strain>
    </source>
</reference>
<dbReference type="OrthoDB" id="2580232at2"/>
<sequence>MNSIPFELHLTIHGLLTADIEHFVSCCTAQEAKPMMIELSRGTYIHQPMMNKVVITSSLQEALMDATMLSGILQTSGFPVKRLKIEVPADQFDAVPDMSANFTPYFEWHGKVMYDNVHALLECCATYQVHLSRNALKQEQTTRFVTLREFGDINIFQQRINKLSAALNDGGWTVIKQQSEYCIYDNNIILDGGWLTQ</sequence>
<evidence type="ECO:0000313" key="2">
    <source>
        <dbReference type="Proteomes" id="UP000002215"/>
    </source>
</evidence>
<organism evidence="1 2">
    <name type="scientific">Chitinophaga pinensis (strain ATCC 43595 / DSM 2588 / LMG 13176 / NBRC 15968 / NCIMB 11800 / UQM 2034)</name>
    <dbReference type="NCBI Taxonomy" id="485918"/>
    <lineage>
        <taxon>Bacteria</taxon>
        <taxon>Pseudomonadati</taxon>
        <taxon>Bacteroidota</taxon>
        <taxon>Chitinophagia</taxon>
        <taxon>Chitinophagales</taxon>
        <taxon>Chitinophagaceae</taxon>
        <taxon>Chitinophaga</taxon>
    </lineage>
</organism>
<gene>
    <name evidence="1" type="ordered locus">Cpin_5904</name>
</gene>
<evidence type="ECO:0000313" key="1">
    <source>
        <dbReference type="EMBL" id="ACU63322.1"/>
    </source>
</evidence>
<dbReference type="RefSeq" id="WP_012793488.1">
    <property type="nucleotide sequence ID" value="NC_013132.1"/>
</dbReference>
<name>A0A979GSV3_CHIPD</name>
<dbReference type="Proteomes" id="UP000002215">
    <property type="component" value="Chromosome"/>
</dbReference>
<dbReference type="KEGG" id="cpi:Cpin_5904"/>
<dbReference type="AlphaFoldDB" id="A0A979GSV3"/>
<accession>A0A979GSV3</accession>
<proteinExistence type="predicted"/>
<protein>
    <submittedName>
        <fullName evidence="1">Uncharacterized protein</fullName>
    </submittedName>
</protein>
<reference evidence="2" key="1">
    <citation type="submission" date="2009-08" db="EMBL/GenBank/DDBJ databases">
        <title>The complete genome of Chitinophaga pinensis DSM 2588.</title>
        <authorList>
            <consortium name="US DOE Joint Genome Institute (JGI-PGF)"/>
            <person name="Lucas S."/>
            <person name="Copeland A."/>
            <person name="Lapidus A."/>
            <person name="Glavina del Rio T."/>
            <person name="Dalin E."/>
            <person name="Tice H."/>
            <person name="Bruce D."/>
            <person name="Goodwin L."/>
            <person name="Pitluck S."/>
            <person name="Kyrpides N."/>
            <person name="Mavromatis K."/>
            <person name="Ivanova N."/>
            <person name="Mikhailova N."/>
            <person name="Sims D."/>
            <person name="Meinche L."/>
            <person name="Brettin T."/>
            <person name="Detter J.C."/>
            <person name="Han C."/>
            <person name="Larimer F."/>
            <person name="Land M."/>
            <person name="Hauser L."/>
            <person name="Markowitz V."/>
            <person name="Cheng J.-F."/>
            <person name="Hugenholtz P."/>
            <person name="Woyke T."/>
            <person name="Wu D."/>
            <person name="Spring S."/>
            <person name="Klenk H.-P."/>
            <person name="Eisen J.A."/>
        </authorList>
    </citation>
    <scope>NUCLEOTIDE SEQUENCE [LARGE SCALE GENOMIC DNA]</scope>
    <source>
        <strain evidence="2">ATCC 43595 / DSM 2588 / LMG 13176 / NBRC 15968 / NCIMB 11800 / UQM 2034</strain>
    </source>
</reference>
<dbReference type="EMBL" id="CP001699">
    <property type="protein sequence ID" value="ACU63322.1"/>
    <property type="molecule type" value="Genomic_DNA"/>
</dbReference>